<gene>
    <name evidence="2" type="ORF">GCM10010405_17910</name>
</gene>
<feature type="region of interest" description="Disordered" evidence="1">
    <location>
        <begin position="139"/>
        <end position="170"/>
    </location>
</feature>
<dbReference type="InterPro" id="IPR012349">
    <property type="entry name" value="Split_barrel_FMN-bd"/>
</dbReference>
<reference evidence="2 3" key="1">
    <citation type="journal article" date="2019" name="Int. J. Syst. Evol. Microbiol.">
        <title>The Global Catalogue of Microorganisms (GCM) 10K type strain sequencing project: providing services to taxonomists for standard genome sequencing and annotation.</title>
        <authorList>
            <consortium name="The Broad Institute Genomics Platform"/>
            <consortium name="The Broad Institute Genome Sequencing Center for Infectious Disease"/>
            <person name="Wu L."/>
            <person name="Ma J."/>
        </authorList>
    </citation>
    <scope>NUCLEOTIDE SEQUENCE [LARGE SCALE GENOMIC DNA]</scope>
    <source>
        <strain evidence="2 3">JCM 6305</strain>
    </source>
</reference>
<evidence type="ECO:0000313" key="2">
    <source>
        <dbReference type="EMBL" id="GAA2435251.1"/>
    </source>
</evidence>
<dbReference type="Gene3D" id="2.30.110.10">
    <property type="entry name" value="Electron Transport, Fmn-binding Protein, Chain A"/>
    <property type="match status" value="1"/>
</dbReference>
<sequence>MHRHDGFRELARRECLRLLPQVPLGRVVYTENALPAVLPVHFLVDHDHAVVLRTSAASRMARAVDGGVVAFEVDSFDEATRSGWSVVVTGRAALVTDPDEAERLARRGPVAWAPVEDGIHVRIEPELVTGRVLQGVAAARPVSPDTAGEARPGHRPGVRACGSAGSATRS</sequence>
<protein>
    <submittedName>
        <fullName evidence="2">Pyridoxamine 5'-phosphate oxidase family protein</fullName>
    </submittedName>
</protein>
<keyword evidence="3" id="KW-1185">Reference proteome</keyword>
<name>A0ABN3JN26_9ACTN</name>
<dbReference type="Proteomes" id="UP001501638">
    <property type="component" value="Unassembled WGS sequence"/>
</dbReference>
<comment type="caution">
    <text evidence="2">The sequence shown here is derived from an EMBL/GenBank/DDBJ whole genome shotgun (WGS) entry which is preliminary data.</text>
</comment>
<evidence type="ECO:0000313" key="3">
    <source>
        <dbReference type="Proteomes" id="UP001501638"/>
    </source>
</evidence>
<dbReference type="SUPFAM" id="SSF50475">
    <property type="entry name" value="FMN-binding split barrel"/>
    <property type="match status" value="1"/>
</dbReference>
<accession>A0ABN3JN26</accession>
<evidence type="ECO:0000256" key="1">
    <source>
        <dbReference type="SAM" id="MobiDB-lite"/>
    </source>
</evidence>
<dbReference type="Pfam" id="PF12900">
    <property type="entry name" value="Pyridox_ox_2"/>
    <property type="match status" value="1"/>
</dbReference>
<proteinExistence type="predicted"/>
<dbReference type="EMBL" id="BAAASZ010000017">
    <property type="protein sequence ID" value="GAA2435251.1"/>
    <property type="molecule type" value="Genomic_DNA"/>
</dbReference>
<dbReference type="InterPro" id="IPR024747">
    <property type="entry name" value="Pyridox_Oxase-rel"/>
</dbReference>
<organism evidence="2 3">
    <name type="scientific">Streptomyces macrosporus</name>
    <dbReference type="NCBI Taxonomy" id="44032"/>
    <lineage>
        <taxon>Bacteria</taxon>
        <taxon>Bacillati</taxon>
        <taxon>Actinomycetota</taxon>
        <taxon>Actinomycetes</taxon>
        <taxon>Kitasatosporales</taxon>
        <taxon>Streptomycetaceae</taxon>
        <taxon>Streptomyces</taxon>
    </lineage>
</organism>
<dbReference type="RefSeq" id="WP_344321594.1">
    <property type="nucleotide sequence ID" value="NZ_BAAASZ010000017.1"/>
</dbReference>